<dbReference type="InterPro" id="IPR003591">
    <property type="entry name" value="Leu-rich_rpt_typical-subtyp"/>
</dbReference>
<dbReference type="Pfam" id="PF00560">
    <property type="entry name" value="LRR_1"/>
    <property type="match status" value="1"/>
</dbReference>
<dbReference type="GO" id="GO:0004674">
    <property type="term" value="F:protein serine/threonine kinase activity"/>
    <property type="evidence" value="ECO:0000318"/>
    <property type="project" value="GO_Central"/>
</dbReference>
<dbReference type="Gene3D" id="3.80.10.10">
    <property type="entry name" value="Ribonuclease Inhibitor"/>
    <property type="match status" value="2"/>
</dbReference>
<evidence type="ECO:0000313" key="11">
    <source>
        <dbReference type="EnsemblPlants" id="Ma09_p13830.1"/>
    </source>
</evidence>
<reference evidence="11" key="2">
    <citation type="submission" date="2021-05" db="UniProtKB">
        <authorList>
            <consortium name="EnsemblPlants"/>
        </authorList>
    </citation>
    <scope>IDENTIFICATION</scope>
    <source>
        <strain evidence="11">subsp. malaccensis</strain>
    </source>
</reference>
<evidence type="ECO:0000313" key="12">
    <source>
        <dbReference type="Proteomes" id="UP000012960"/>
    </source>
</evidence>
<evidence type="ECO:0000256" key="2">
    <source>
        <dbReference type="ARBA" id="ARBA00022614"/>
    </source>
</evidence>
<dbReference type="Gene3D" id="3.30.200.20">
    <property type="entry name" value="Phosphorylase Kinase, domain 1"/>
    <property type="match status" value="1"/>
</dbReference>
<feature type="compositionally biased region" description="Gly residues" evidence="7">
    <location>
        <begin position="355"/>
        <end position="375"/>
    </location>
</feature>
<accession>A0A804KJB1</accession>
<feature type="region of interest" description="Disordered" evidence="7">
    <location>
        <begin position="301"/>
        <end position="375"/>
    </location>
</feature>
<dbReference type="Pfam" id="PF08263">
    <property type="entry name" value="LRRNT_2"/>
    <property type="match status" value="1"/>
</dbReference>
<keyword evidence="3 8" id="KW-0812">Transmembrane</keyword>
<dbReference type="InterPro" id="IPR032675">
    <property type="entry name" value="LRR_dom_sf"/>
</dbReference>
<dbReference type="Gene3D" id="1.10.510.10">
    <property type="entry name" value="Transferase(Phosphotransferase) domain 1"/>
    <property type="match status" value="1"/>
</dbReference>
<dbReference type="InterPro" id="IPR011009">
    <property type="entry name" value="Kinase-like_dom_sf"/>
</dbReference>
<dbReference type="Proteomes" id="UP000012960">
    <property type="component" value="Unplaced"/>
</dbReference>
<reference evidence="10" key="1">
    <citation type="submission" date="2021-03" db="EMBL/GenBank/DDBJ databases">
        <authorList>
            <consortium name="Genoscope - CEA"/>
            <person name="William W."/>
        </authorList>
    </citation>
    <scope>NUCLEOTIDE SEQUENCE</scope>
    <source>
        <strain evidence="10">Doubled-haploid Pahang</strain>
    </source>
</reference>
<evidence type="ECO:0000256" key="3">
    <source>
        <dbReference type="ARBA" id="ARBA00022692"/>
    </source>
</evidence>
<evidence type="ECO:0000256" key="4">
    <source>
        <dbReference type="ARBA" id="ARBA00022737"/>
    </source>
</evidence>
<evidence type="ECO:0000256" key="8">
    <source>
        <dbReference type="SAM" id="Phobius"/>
    </source>
</evidence>
<dbReference type="InterPro" id="IPR001611">
    <property type="entry name" value="Leu-rich_rpt"/>
</dbReference>
<keyword evidence="4" id="KW-0677">Repeat</keyword>
<dbReference type="InterPro" id="IPR046959">
    <property type="entry name" value="PRK1-6/SRF4-like"/>
</dbReference>
<dbReference type="Gramene" id="Ma09_t13830.1">
    <property type="protein sequence ID" value="Ma09_p13830.1"/>
    <property type="gene ID" value="Ma09_g13830"/>
</dbReference>
<evidence type="ECO:0000256" key="5">
    <source>
        <dbReference type="ARBA" id="ARBA00022989"/>
    </source>
</evidence>
<feature type="region of interest" description="Disordered" evidence="7">
    <location>
        <begin position="675"/>
        <end position="710"/>
    </location>
</feature>
<feature type="domain" description="Protein kinase" evidence="9">
    <location>
        <begin position="399"/>
        <end position="674"/>
    </location>
</feature>
<evidence type="ECO:0000256" key="6">
    <source>
        <dbReference type="ARBA" id="ARBA00023136"/>
    </source>
</evidence>
<feature type="compositionally biased region" description="Polar residues" evidence="7">
    <location>
        <begin position="304"/>
        <end position="320"/>
    </location>
</feature>
<keyword evidence="6 8" id="KW-0472">Membrane</keyword>
<evidence type="ECO:0000259" key="9">
    <source>
        <dbReference type="PROSITE" id="PS50011"/>
    </source>
</evidence>
<evidence type="ECO:0000313" key="10">
    <source>
        <dbReference type="EMBL" id="CAG1835112.1"/>
    </source>
</evidence>
<dbReference type="Pfam" id="PF13855">
    <property type="entry name" value="LRR_8"/>
    <property type="match status" value="1"/>
</dbReference>
<dbReference type="FunCoup" id="A0A804KJB1">
    <property type="interactions" value="3240"/>
</dbReference>
<dbReference type="EMBL" id="HG996474">
    <property type="protein sequence ID" value="CAG1835112.1"/>
    <property type="molecule type" value="Genomic_DNA"/>
</dbReference>
<dbReference type="PANTHER" id="PTHR48007:SF38">
    <property type="entry name" value="LEUCINE-RICH REPEAT PROTEIN KINASE FAMILY PROTEIN"/>
    <property type="match status" value="1"/>
</dbReference>
<feature type="transmembrane region" description="Helical" evidence="8">
    <location>
        <begin position="274"/>
        <end position="292"/>
    </location>
</feature>
<dbReference type="SUPFAM" id="SSF56112">
    <property type="entry name" value="Protein kinase-like (PK-like)"/>
    <property type="match status" value="1"/>
</dbReference>
<keyword evidence="5 8" id="KW-1133">Transmembrane helix</keyword>
<dbReference type="InParanoid" id="A0A804KJB1"/>
<dbReference type="GO" id="GO:0005524">
    <property type="term" value="F:ATP binding"/>
    <property type="evidence" value="ECO:0007669"/>
    <property type="project" value="InterPro"/>
</dbReference>
<dbReference type="OMA" id="MVWDEIE"/>
<dbReference type="AlphaFoldDB" id="A0A804KJB1"/>
<organism evidence="11 12">
    <name type="scientific">Musa acuminata subsp. malaccensis</name>
    <name type="common">Wild banana</name>
    <name type="synonym">Musa malaccensis</name>
    <dbReference type="NCBI Taxonomy" id="214687"/>
    <lineage>
        <taxon>Eukaryota</taxon>
        <taxon>Viridiplantae</taxon>
        <taxon>Streptophyta</taxon>
        <taxon>Embryophyta</taxon>
        <taxon>Tracheophyta</taxon>
        <taxon>Spermatophyta</taxon>
        <taxon>Magnoliopsida</taxon>
        <taxon>Liliopsida</taxon>
        <taxon>Zingiberales</taxon>
        <taxon>Musaceae</taxon>
        <taxon>Musa</taxon>
    </lineage>
</organism>
<gene>
    <name evidence="10" type="ORF">GSMUA_232170.1</name>
</gene>
<dbReference type="Pfam" id="PF00069">
    <property type="entry name" value="Pkinase"/>
    <property type="match status" value="1"/>
</dbReference>
<protein>
    <submittedName>
        <fullName evidence="10">(wild Malaysian banana) hypothetical protein</fullName>
    </submittedName>
</protein>
<dbReference type="EnsemblPlants" id="Ma09_t13830.1">
    <property type="protein sequence ID" value="Ma09_p13830.1"/>
    <property type="gene ID" value="Ma09_g13830"/>
</dbReference>
<comment type="subcellular location">
    <subcellularLocation>
        <location evidence="1">Membrane</location>
    </subcellularLocation>
</comment>
<proteinExistence type="predicted"/>
<dbReference type="InterPro" id="IPR013210">
    <property type="entry name" value="LRR_N_plant-typ"/>
</dbReference>
<dbReference type="PROSITE" id="PS50011">
    <property type="entry name" value="PROTEIN_KINASE_DOM"/>
    <property type="match status" value="1"/>
</dbReference>
<keyword evidence="12" id="KW-1185">Reference proteome</keyword>
<keyword evidence="2" id="KW-0433">Leucine-rich repeat</keyword>
<dbReference type="GO" id="GO:0005886">
    <property type="term" value="C:plasma membrane"/>
    <property type="evidence" value="ECO:0000318"/>
    <property type="project" value="GO_Central"/>
</dbReference>
<dbReference type="SMART" id="SM00369">
    <property type="entry name" value="LRR_TYP"/>
    <property type="match status" value="3"/>
</dbReference>
<dbReference type="InterPro" id="IPR000719">
    <property type="entry name" value="Prot_kinase_dom"/>
</dbReference>
<evidence type="ECO:0000256" key="7">
    <source>
        <dbReference type="SAM" id="MobiDB-lite"/>
    </source>
</evidence>
<dbReference type="SUPFAM" id="SSF52058">
    <property type="entry name" value="L domain-like"/>
    <property type="match status" value="1"/>
</dbReference>
<evidence type="ECO:0000256" key="1">
    <source>
        <dbReference type="ARBA" id="ARBA00004370"/>
    </source>
</evidence>
<name>A0A804KJB1_MUSAM</name>
<sequence>MSEEEKKKETAASIPAQPMAAALALLFHHHRCHPRHRLLLLLLLVPVYSAPELAPLSDTNALLLLKDSFTNATALSSWTPTNSNPCNPSSPWRGVLCLHDIVTALHLSEMGLSGSINVDALSRFTGLRIVNFANNSFSGPIPPLGRLHALKAIYLSRNHFSDAIPTDFFDGMTRLKKLWLNDNAFTGLIPYSLSKATALLELRLEDNHFSGSIPALILPSLSSLNLSNNHLEGAIPDVYSSFNASSFLGNKDLCGEQLDSQSCKTMTHMGNDKVLVLCFVTVVLVCLAMYIFTKRERSGESALDTVQSQRKLETGATSPGSPHEEYQRAFSSRPKGGSINGYGRMESSRKPVGNGREGGSGGGGDGGDGGGGGGGGGGAADLVMVNDRKGAFGLPDLMKAAAEVMGSGGLGSAYKAVMANGVAVVVKRIRDMNRVGKEAFDAEMRRLGCFVHPNLLPPLAYHYRKDEKLLVYEYIPKGSLMYVLHGDRGLDYSSLDWPTRLKIARGVARGLAYLHAEQPPVEAPHGNLKSSNVLLAPDFEPLLVDYGFLPLVNPAQAPTTMQAHRSPEALADRPVDPRSDVYCLGVILLELLTGKFPSQYLDSAEGGTDVVHWATYAIGEGREAEILGPALVAGAQSSMPDMKRLLRVAVDCTDPEPDRRIELREAVERIEEVAAEVETAAPGERSGRRVGSIGEASERRSDNSFSSAMS</sequence>
<dbReference type="PANTHER" id="PTHR48007">
    <property type="entry name" value="LEUCINE-RICH REPEAT RECEPTOR-LIKE PROTEIN KINASE PXC1"/>
    <property type="match status" value="1"/>
</dbReference>